<name>A0A919WIH9_9BACI</name>
<dbReference type="NCBIfam" id="NF003281">
    <property type="entry name" value="PRK04280.1"/>
    <property type="match status" value="1"/>
</dbReference>
<dbReference type="SUPFAM" id="SSF55252">
    <property type="entry name" value="C-terminal domain of arginine repressor"/>
    <property type="match status" value="1"/>
</dbReference>
<dbReference type="SUPFAM" id="SSF46785">
    <property type="entry name" value="Winged helix' DNA-binding domain"/>
    <property type="match status" value="1"/>
</dbReference>
<keyword evidence="3 7" id="KW-0963">Cytoplasm</keyword>
<comment type="function">
    <text evidence="7">Regulates arginine biosynthesis genes.</text>
</comment>
<reference evidence="11" key="1">
    <citation type="submission" date="2021-03" db="EMBL/GenBank/DDBJ databases">
        <title>Antimicrobial resistance genes in bacteria isolated from Japanese honey, and their potential for conferring macrolide and lincosamide resistance in the American foulbrood pathogen Paenibacillus larvae.</title>
        <authorList>
            <person name="Okamoto M."/>
            <person name="Kumagai M."/>
            <person name="Kanamori H."/>
            <person name="Takamatsu D."/>
        </authorList>
    </citation>
    <scope>NUCLEOTIDE SEQUENCE</scope>
    <source>
        <strain evidence="11">J27TS8</strain>
    </source>
</reference>
<dbReference type="InterPro" id="IPR036388">
    <property type="entry name" value="WH-like_DNA-bd_sf"/>
</dbReference>
<dbReference type="PRINTS" id="PR01467">
    <property type="entry name" value="ARGREPRESSOR"/>
</dbReference>
<dbReference type="EMBL" id="BORC01000003">
    <property type="protein sequence ID" value="GIN62423.1"/>
    <property type="molecule type" value="Genomic_DNA"/>
</dbReference>
<evidence type="ECO:0000256" key="2">
    <source>
        <dbReference type="ARBA" id="ARBA00008316"/>
    </source>
</evidence>
<comment type="subcellular location">
    <subcellularLocation>
        <location evidence="1 7">Cytoplasm</location>
    </subcellularLocation>
</comment>
<evidence type="ECO:0000256" key="6">
    <source>
        <dbReference type="ARBA" id="ARBA00023163"/>
    </source>
</evidence>
<comment type="caution">
    <text evidence="11">The sequence shown here is derived from an EMBL/GenBank/DDBJ whole genome shotgun (WGS) entry which is preliminary data.</text>
</comment>
<evidence type="ECO:0000256" key="5">
    <source>
        <dbReference type="ARBA" id="ARBA00023125"/>
    </source>
</evidence>
<sequence length="161" mass="18299">MSKGQRHHLIRELVRMHEIETQEDLVRLLCEKGMKVTQATVSRDIKELNLIKIPLNTGSFRYSLVGDVNYKPHERLERSLVEVFEKLSMVGPLIVLKISPGNAHVIGALLDQIDWPEMLGTVCGNDTCLIICRSDEDAIIMNDRLLKYVGMETANPKKTFI</sequence>
<proteinExistence type="inferred from homology"/>
<dbReference type="GO" id="GO:0003677">
    <property type="term" value="F:DNA binding"/>
    <property type="evidence" value="ECO:0007669"/>
    <property type="project" value="UniProtKB-KW"/>
</dbReference>
<dbReference type="AlphaFoldDB" id="A0A919WIH9"/>
<dbReference type="GO" id="GO:0005737">
    <property type="term" value="C:cytoplasm"/>
    <property type="evidence" value="ECO:0007669"/>
    <property type="project" value="UniProtKB-SubCell"/>
</dbReference>
<dbReference type="InterPro" id="IPR036251">
    <property type="entry name" value="Arg_repress_C_sf"/>
</dbReference>
<comment type="similarity">
    <text evidence="2 7">Belongs to the ArgR family.</text>
</comment>
<evidence type="ECO:0000256" key="7">
    <source>
        <dbReference type="HAMAP-Rule" id="MF_00173"/>
    </source>
</evidence>
<dbReference type="Gene3D" id="1.10.10.10">
    <property type="entry name" value="Winged helix-like DNA-binding domain superfamily/Winged helix DNA-binding domain"/>
    <property type="match status" value="1"/>
</dbReference>
<dbReference type="Pfam" id="PF01316">
    <property type="entry name" value="Arg_repressor"/>
    <property type="match status" value="1"/>
</dbReference>
<evidence type="ECO:0000313" key="12">
    <source>
        <dbReference type="Proteomes" id="UP000682111"/>
    </source>
</evidence>
<dbReference type="HAMAP" id="MF_00173">
    <property type="entry name" value="Arg_repressor"/>
    <property type="match status" value="1"/>
</dbReference>
<dbReference type="InterPro" id="IPR036390">
    <property type="entry name" value="WH_DNA-bd_sf"/>
</dbReference>
<evidence type="ECO:0000256" key="8">
    <source>
        <dbReference type="NCBIfam" id="TIGR01529"/>
    </source>
</evidence>
<dbReference type="GO" id="GO:1900079">
    <property type="term" value="P:regulation of arginine biosynthetic process"/>
    <property type="evidence" value="ECO:0007669"/>
    <property type="project" value="UniProtKB-UniRule"/>
</dbReference>
<dbReference type="GO" id="GO:0003700">
    <property type="term" value="F:DNA-binding transcription factor activity"/>
    <property type="evidence" value="ECO:0007669"/>
    <property type="project" value="UniProtKB-UniRule"/>
</dbReference>
<protein>
    <recommendedName>
        <fullName evidence="7 8">Arginine repressor</fullName>
    </recommendedName>
</protein>
<dbReference type="OrthoDB" id="9807089at2"/>
<keyword evidence="7" id="KW-0678">Repressor</keyword>
<accession>A0A919WIH9</accession>
<evidence type="ECO:0000313" key="11">
    <source>
        <dbReference type="EMBL" id="GIN62423.1"/>
    </source>
</evidence>
<gene>
    <name evidence="7 11" type="primary">argR</name>
    <name evidence="11" type="ORF">J27TS8_24160</name>
</gene>
<evidence type="ECO:0000256" key="1">
    <source>
        <dbReference type="ARBA" id="ARBA00004496"/>
    </source>
</evidence>
<evidence type="ECO:0000256" key="4">
    <source>
        <dbReference type="ARBA" id="ARBA00023015"/>
    </source>
</evidence>
<evidence type="ECO:0000256" key="3">
    <source>
        <dbReference type="ARBA" id="ARBA00022490"/>
    </source>
</evidence>
<evidence type="ECO:0000259" key="10">
    <source>
        <dbReference type="Pfam" id="PF02863"/>
    </source>
</evidence>
<dbReference type="PANTHER" id="PTHR34471">
    <property type="entry name" value="ARGININE REPRESSOR"/>
    <property type="match status" value="1"/>
</dbReference>
<keyword evidence="6 7" id="KW-0804">Transcription</keyword>
<dbReference type="NCBIfam" id="TIGR01529">
    <property type="entry name" value="argR_whole"/>
    <property type="match status" value="1"/>
</dbReference>
<keyword evidence="7" id="KW-0028">Amino-acid biosynthesis</keyword>
<dbReference type="GO" id="GO:0034618">
    <property type="term" value="F:arginine binding"/>
    <property type="evidence" value="ECO:0007669"/>
    <property type="project" value="InterPro"/>
</dbReference>
<organism evidence="11 12">
    <name type="scientific">Robertmurraya siralis</name>
    <dbReference type="NCBI Taxonomy" id="77777"/>
    <lineage>
        <taxon>Bacteria</taxon>
        <taxon>Bacillati</taxon>
        <taxon>Bacillota</taxon>
        <taxon>Bacilli</taxon>
        <taxon>Bacillales</taxon>
        <taxon>Bacillaceae</taxon>
        <taxon>Robertmurraya</taxon>
    </lineage>
</organism>
<dbReference type="InterPro" id="IPR020899">
    <property type="entry name" value="Arg_repress_C"/>
</dbReference>
<dbReference type="GO" id="GO:0051259">
    <property type="term" value="P:protein complex oligomerization"/>
    <property type="evidence" value="ECO:0007669"/>
    <property type="project" value="InterPro"/>
</dbReference>
<comment type="pathway">
    <text evidence="7">Amino-acid biosynthesis; L-arginine biosynthesis [regulation].</text>
</comment>
<dbReference type="RefSeq" id="WP_095310469.1">
    <property type="nucleotide sequence ID" value="NZ_BORC01000003.1"/>
</dbReference>
<dbReference type="Proteomes" id="UP000682111">
    <property type="component" value="Unassembled WGS sequence"/>
</dbReference>
<keyword evidence="7" id="KW-0055">Arginine biosynthesis</keyword>
<dbReference type="InterPro" id="IPR020900">
    <property type="entry name" value="Arg_repress_DNA-bd"/>
</dbReference>
<dbReference type="Pfam" id="PF02863">
    <property type="entry name" value="Arg_repressor_C"/>
    <property type="match status" value="1"/>
</dbReference>
<dbReference type="Gene3D" id="3.30.1360.40">
    <property type="match status" value="1"/>
</dbReference>
<keyword evidence="5 7" id="KW-0238">DNA-binding</keyword>
<keyword evidence="12" id="KW-1185">Reference proteome</keyword>
<dbReference type="InterPro" id="IPR001669">
    <property type="entry name" value="Arg_repress"/>
</dbReference>
<feature type="domain" description="Arginine repressor C-terminal" evidence="10">
    <location>
        <begin position="82"/>
        <end position="146"/>
    </location>
</feature>
<keyword evidence="4 7" id="KW-0805">Transcription regulation</keyword>
<evidence type="ECO:0000259" key="9">
    <source>
        <dbReference type="Pfam" id="PF01316"/>
    </source>
</evidence>
<dbReference type="GO" id="GO:0006526">
    <property type="term" value="P:L-arginine biosynthetic process"/>
    <property type="evidence" value="ECO:0007669"/>
    <property type="project" value="UniProtKB-KW"/>
</dbReference>
<dbReference type="PANTHER" id="PTHR34471:SF1">
    <property type="entry name" value="ARGININE REPRESSOR"/>
    <property type="match status" value="1"/>
</dbReference>
<feature type="domain" description="Arginine repressor DNA-binding" evidence="9">
    <location>
        <begin position="1"/>
        <end position="66"/>
    </location>
</feature>